<accession>A0ABM3A6M0</accession>
<name>A0ABM3A6M0_GOSHI</name>
<dbReference type="InterPro" id="IPR029052">
    <property type="entry name" value="Metallo-depent_PP-like"/>
</dbReference>
<dbReference type="InterPro" id="IPR006186">
    <property type="entry name" value="Ser/Thr-sp_prot-phosphatase"/>
</dbReference>
<organism evidence="1 2">
    <name type="scientific">Gossypium hirsutum</name>
    <name type="common">Upland cotton</name>
    <name type="synonym">Gossypium mexicanum</name>
    <dbReference type="NCBI Taxonomy" id="3635"/>
    <lineage>
        <taxon>Eukaryota</taxon>
        <taxon>Viridiplantae</taxon>
        <taxon>Streptophyta</taxon>
        <taxon>Embryophyta</taxon>
        <taxon>Tracheophyta</taxon>
        <taxon>Spermatophyta</taxon>
        <taxon>Magnoliopsida</taxon>
        <taxon>eudicotyledons</taxon>
        <taxon>Gunneridae</taxon>
        <taxon>Pentapetalae</taxon>
        <taxon>rosids</taxon>
        <taxon>malvids</taxon>
        <taxon>Malvales</taxon>
        <taxon>Malvaceae</taxon>
        <taxon>Malvoideae</taxon>
        <taxon>Gossypium</taxon>
    </lineage>
</organism>
<dbReference type="SUPFAM" id="SSF56300">
    <property type="entry name" value="Metallo-dependent phosphatases"/>
    <property type="match status" value="1"/>
</dbReference>
<dbReference type="PRINTS" id="PR00114">
    <property type="entry name" value="STPHPHTASE"/>
</dbReference>
<reference evidence="2" key="2">
    <citation type="submission" date="2025-08" db="UniProtKB">
        <authorList>
            <consortium name="RefSeq"/>
        </authorList>
    </citation>
    <scope>IDENTIFICATION</scope>
</reference>
<keyword evidence="1" id="KW-1185">Reference proteome</keyword>
<dbReference type="CDD" id="cd09272">
    <property type="entry name" value="RNase_HI_RT_Ty1"/>
    <property type="match status" value="1"/>
</dbReference>
<dbReference type="Gene3D" id="3.60.21.10">
    <property type="match status" value="1"/>
</dbReference>
<dbReference type="PANTHER" id="PTHR11439">
    <property type="entry name" value="GAG-POL-RELATED RETROTRANSPOSON"/>
    <property type="match status" value="1"/>
</dbReference>
<dbReference type="RefSeq" id="XP_040950502.1">
    <property type="nucleotide sequence ID" value="XM_041094568.1"/>
</dbReference>
<reference evidence="1" key="1">
    <citation type="journal article" date="2020" name="Nat. Genet.">
        <title>Genomic diversifications of five Gossypium allopolyploid species and their impact on cotton improvement.</title>
        <authorList>
            <person name="Chen Z.J."/>
            <person name="Sreedasyam A."/>
            <person name="Ando A."/>
            <person name="Song Q."/>
            <person name="De Santiago L.M."/>
            <person name="Hulse-Kemp A.M."/>
            <person name="Ding M."/>
            <person name="Ye W."/>
            <person name="Kirkbride R.C."/>
            <person name="Jenkins J."/>
            <person name="Plott C."/>
            <person name="Lovell J."/>
            <person name="Lin Y.M."/>
            <person name="Vaughn R."/>
            <person name="Liu B."/>
            <person name="Simpson S."/>
            <person name="Scheffler B.E."/>
            <person name="Wen L."/>
            <person name="Saski C.A."/>
            <person name="Grover C.E."/>
            <person name="Hu G."/>
            <person name="Conover J.L."/>
            <person name="Carlson J.W."/>
            <person name="Shu S."/>
            <person name="Boston L.B."/>
            <person name="Williams M."/>
            <person name="Peterson D.G."/>
            <person name="McGee K."/>
            <person name="Jones D.C."/>
            <person name="Wendel J.F."/>
            <person name="Stelly D.M."/>
            <person name="Grimwood J."/>
            <person name="Schmutz J."/>
        </authorList>
    </citation>
    <scope>NUCLEOTIDE SEQUENCE [LARGE SCALE GENOMIC DNA]</scope>
    <source>
        <strain evidence="1">cv. TM-1</strain>
    </source>
</reference>
<sequence length="234" mass="26820">MENYKHANTPIAKREKLISDENVERVDETSYKNLVGCLLYLTTSKPDIMFIVSLLSRYKHCSNVIHCKAAKRILIYVKVTLSYRVKFMKSENVKLLGYLDNDWARYIKDMKSTSGYFVTLGSSVFYWSSRKQQSIAQSTIETKYVAAATSVNQTIGLRKLLNDLNIYQEKATEIKCDNQFAVAIVKEILIEEPNVQPVNSPVTVYGDIHGQFHDMMKLFQTGGQVPETNYIFMV</sequence>
<protein>
    <submittedName>
        <fullName evidence="2">Secreted RxLR effector protein 161-like</fullName>
    </submittedName>
</protein>
<dbReference type="PANTHER" id="PTHR11439:SF503">
    <property type="entry name" value="CYSTEINE-RICH RLK (RECEPTOR-LIKE PROTEIN KINASE) 8"/>
    <property type="match status" value="1"/>
</dbReference>
<evidence type="ECO:0000313" key="2">
    <source>
        <dbReference type="RefSeq" id="XP_040950502.1"/>
    </source>
</evidence>
<dbReference type="Proteomes" id="UP000818029">
    <property type="component" value="Chromosome A03"/>
</dbReference>
<dbReference type="GeneID" id="121217921"/>
<proteinExistence type="predicted"/>
<evidence type="ECO:0000313" key="1">
    <source>
        <dbReference type="Proteomes" id="UP000818029"/>
    </source>
</evidence>
<gene>
    <name evidence="2" type="primary">LOC121217921</name>
</gene>